<gene>
    <name evidence="1" type="ORF">MNBD_CHLOROFLEXI01-1015</name>
</gene>
<evidence type="ECO:0000313" key="1">
    <source>
        <dbReference type="EMBL" id="VAW43288.1"/>
    </source>
</evidence>
<accession>A0A3B0VI61</accession>
<reference evidence="1" key="1">
    <citation type="submission" date="2018-06" db="EMBL/GenBank/DDBJ databases">
        <authorList>
            <person name="Zhirakovskaya E."/>
        </authorList>
    </citation>
    <scope>NUCLEOTIDE SEQUENCE</scope>
</reference>
<name>A0A3B0VI61_9ZZZZ</name>
<dbReference type="EMBL" id="UOEU01001056">
    <property type="protein sequence ID" value="VAW43288.1"/>
    <property type="molecule type" value="Genomic_DNA"/>
</dbReference>
<proteinExistence type="predicted"/>
<protein>
    <submittedName>
        <fullName evidence="1">Uncharacterized protein</fullName>
    </submittedName>
</protein>
<sequence>DDGEAWTEAQMIAAIEGVAAVDRKLWSAGGFRTVMGPLTFSRSSKTQWTDSDGNAHDINYGAQTFGSRIEFYDDAFGVNPLNPKFRNNVVHELGHAFNYVTNKNSDADPYAELGQALGGALPNRADVRIGMNSYPWQQNTRSTKNENYELFADGFLNWTYDSYIKNDIGNQTSDWFDAQMSLWVSPSSP</sequence>
<dbReference type="AlphaFoldDB" id="A0A3B0VI61"/>
<feature type="non-terminal residue" evidence="1">
    <location>
        <position position="1"/>
    </location>
</feature>
<organism evidence="1">
    <name type="scientific">hydrothermal vent metagenome</name>
    <dbReference type="NCBI Taxonomy" id="652676"/>
    <lineage>
        <taxon>unclassified sequences</taxon>
        <taxon>metagenomes</taxon>
        <taxon>ecological metagenomes</taxon>
    </lineage>
</organism>